<dbReference type="Gene3D" id="3.40.50.1820">
    <property type="entry name" value="alpha/beta hydrolase"/>
    <property type="match status" value="1"/>
</dbReference>
<keyword evidence="4" id="KW-0720">Serine protease</keyword>
<dbReference type="InterPro" id="IPR023302">
    <property type="entry name" value="Pept_S9A_N"/>
</dbReference>
<evidence type="ECO:0000313" key="8">
    <source>
        <dbReference type="Proteomes" id="UP000315349"/>
    </source>
</evidence>
<keyword evidence="3 7" id="KW-0378">Hydrolase</keyword>
<dbReference type="Pfam" id="PF00326">
    <property type="entry name" value="Peptidase_S9"/>
    <property type="match status" value="1"/>
</dbReference>
<feature type="domain" description="Peptidase S9A N-terminal" evidence="6">
    <location>
        <begin position="42"/>
        <end position="434"/>
    </location>
</feature>
<dbReference type="InterPro" id="IPR051167">
    <property type="entry name" value="Prolyl_oligopep/macrocyclase"/>
</dbReference>
<dbReference type="InterPro" id="IPR002470">
    <property type="entry name" value="Peptidase_S9A"/>
</dbReference>
<evidence type="ECO:0000256" key="1">
    <source>
        <dbReference type="ARBA" id="ARBA00005228"/>
    </source>
</evidence>
<dbReference type="SUPFAM" id="SSF53474">
    <property type="entry name" value="alpha/beta-Hydrolases"/>
    <property type="match status" value="1"/>
</dbReference>
<proteinExistence type="inferred from homology"/>
<dbReference type="Pfam" id="PF05960">
    <property type="entry name" value="DUF885"/>
    <property type="match status" value="1"/>
</dbReference>
<dbReference type="GO" id="GO:0070012">
    <property type="term" value="F:oligopeptidase activity"/>
    <property type="evidence" value="ECO:0007669"/>
    <property type="project" value="TreeGrafter"/>
</dbReference>
<dbReference type="KEGG" id="peh:Spb1_13700"/>
<comment type="similarity">
    <text evidence="1">Belongs to the peptidase S9A family.</text>
</comment>
<evidence type="ECO:0000313" key="7">
    <source>
        <dbReference type="EMBL" id="QDV29464.1"/>
    </source>
</evidence>
<dbReference type="GO" id="GO:0005829">
    <property type="term" value="C:cytosol"/>
    <property type="evidence" value="ECO:0007669"/>
    <property type="project" value="TreeGrafter"/>
</dbReference>
<evidence type="ECO:0000256" key="3">
    <source>
        <dbReference type="ARBA" id="ARBA00022801"/>
    </source>
</evidence>
<dbReference type="EMBL" id="CP036299">
    <property type="protein sequence ID" value="QDV29464.1"/>
    <property type="molecule type" value="Genomic_DNA"/>
</dbReference>
<accession>A0A518GLN9</accession>
<dbReference type="EC" id="3.4.21.26" evidence="7"/>
<evidence type="ECO:0000256" key="2">
    <source>
        <dbReference type="ARBA" id="ARBA00022670"/>
    </source>
</evidence>
<sequence>MPTASRRETKCHTLAFLSLAILCLSEMQFMSIAAAEEIMLKPPVAKTDNIPEVFHGETIVDPYRWLEDQKAPATREWLSEQAQYLKSSASTWPRIPELKARLAELLKVDSVGMPVVRGGRAFFSKRTASADVPSIWYRPAANAPDELLIDPQKLSSDGKTTVNLMDVTHDGNLLICGVRTGGEDEVTPRLFYVTTKSFAKTEFPKGRYSSLSFTQDGQRVYLSRHDQKIGPRAYVRDLATGKETLLFGEKFGPEKILGVRLSEDNLWLIYHVYLGASSQNDVYIQSLAKPNEPILPFAVGLEAEFEVDAIDHRAIVRTTWKAPRGQLLLADLRQPVLDQCPVIVPQSEASLEGISLVGGKLFIRWLRNVVSELKAYDLAGKELFSIDPPTLGSISGASGAWDQSELYYSFSSYIVPGTIFKFDIPTQKTTVWHQSEIPFDSEKFTVRQVWFPSKDGTRIPMFIAHRKGLELNGTNPTLLYGYGGFAVNLTPGFSTKAALWMELGGVYAVANLRGGGEFGEDWHTAGYLKKKQNVFDDFYAAAEYLIANKYTSPAHLAINGGSNGGLLVGTAMTQRPELFAAVVCSYPLLDMLRYHQFLVARFWVPEYGSSEDPEMYPILKSYSPYHHIDPNVNYPAAMFITGDADTRVDPNHARKMVARLQAVPALKRPIFLMYDDALGHTGARPVSKTIEDLAIELAFLLKYTQGAGHSGGSTSQELPVCSKTVADAELEAFFDQEWEQTLKNSPTFASYLGDTRYDALWPDISLPAIKQRHEQMKISAEKLEQIRGKPLSAKAQFNARLYARQLAMNIEETKTRWYLVPLTQREGIQDENSITDSIQFGDLASYQNWIARLNSFPVYMDQTIALMEEGIRAGRLQPKITMQRVVKQIERQIVKDPTQSLFYKPFTSIPQDLAPQREELQQAAQEAIRTKIVPAYQKFLDFFTNKYLPACYVGAGVSNLPGGDEIYKFRVREFTTLEMTPDEVHQIGLNEVARIRAEMEKIREQVHFQGDLKAFFESLRTDPKFYFQNEKELLTEYEAFCKRVDPQLTKLFKTLPRIPYGVKAIPANMAPDTTAAYYYPPSADGSRAGMFFVNLYQPQMRPKYEIPALSLHESVPGHHLQIALSTELEGVPNFRRFAGFTAFVEGWALYSESLGEELGVYDDPYAKFGQLTYEMWRAIRLVVDTGIHSKGWTREQAIQFFRDNSAKTELDIVNEVDRYISWPGQALAYKIGELKIKELRKKAKAQLGEKLDLREFHDVILKNGAIPLAELELVVDDWLASKK</sequence>
<evidence type="ECO:0000259" key="6">
    <source>
        <dbReference type="Pfam" id="PF02897"/>
    </source>
</evidence>
<gene>
    <name evidence="7" type="primary">f1pep1</name>
    <name evidence="7" type="ORF">Spb1_13700</name>
</gene>
<dbReference type="GO" id="GO:0004252">
    <property type="term" value="F:serine-type endopeptidase activity"/>
    <property type="evidence" value="ECO:0007669"/>
    <property type="project" value="UniProtKB-EC"/>
</dbReference>
<dbReference type="PROSITE" id="PS00708">
    <property type="entry name" value="PRO_ENDOPEP_SER"/>
    <property type="match status" value="1"/>
</dbReference>
<dbReference type="RefSeq" id="WP_186377819.1">
    <property type="nucleotide sequence ID" value="NZ_CP036299.1"/>
</dbReference>
<dbReference type="PANTHER" id="PTHR42881">
    <property type="entry name" value="PROLYL ENDOPEPTIDASE"/>
    <property type="match status" value="1"/>
</dbReference>
<keyword evidence="8" id="KW-1185">Reference proteome</keyword>
<dbReference type="Gene3D" id="2.130.10.120">
    <property type="entry name" value="Prolyl oligopeptidase, N-terminal domain"/>
    <property type="match status" value="1"/>
</dbReference>
<dbReference type="FunFam" id="3.40.50.1820:FF:000005">
    <property type="entry name" value="Prolyl endopeptidase"/>
    <property type="match status" value="1"/>
</dbReference>
<dbReference type="Pfam" id="PF02897">
    <property type="entry name" value="Peptidase_S9_N"/>
    <property type="match status" value="1"/>
</dbReference>
<dbReference type="SUPFAM" id="SSF50993">
    <property type="entry name" value="Peptidase/esterase 'gauge' domain"/>
    <property type="match status" value="1"/>
</dbReference>
<evidence type="ECO:0000259" key="5">
    <source>
        <dbReference type="Pfam" id="PF00326"/>
    </source>
</evidence>
<dbReference type="Proteomes" id="UP000315349">
    <property type="component" value="Chromosome"/>
</dbReference>
<dbReference type="InterPro" id="IPR029058">
    <property type="entry name" value="AB_hydrolase_fold"/>
</dbReference>
<reference evidence="7 8" key="1">
    <citation type="submission" date="2019-02" db="EMBL/GenBank/DDBJ databases">
        <title>Deep-cultivation of Planctomycetes and their phenomic and genomic characterization uncovers novel biology.</title>
        <authorList>
            <person name="Wiegand S."/>
            <person name="Jogler M."/>
            <person name="Boedeker C."/>
            <person name="Pinto D."/>
            <person name="Vollmers J."/>
            <person name="Rivas-Marin E."/>
            <person name="Kohn T."/>
            <person name="Peeters S.H."/>
            <person name="Heuer A."/>
            <person name="Rast P."/>
            <person name="Oberbeckmann S."/>
            <person name="Bunk B."/>
            <person name="Jeske O."/>
            <person name="Meyerdierks A."/>
            <person name="Storesund J.E."/>
            <person name="Kallscheuer N."/>
            <person name="Luecker S."/>
            <person name="Lage O.M."/>
            <person name="Pohl T."/>
            <person name="Merkel B.J."/>
            <person name="Hornburger P."/>
            <person name="Mueller R.-W."/>
            <person name="Bruemmer F."/>
            <person name="Labrenz M."/>
            <person name="Spormann A.M."/>
            <person name="Op den Camp H."/>
            <person name="Overmann J."/>
            <person name="Amann R."/>
            <person name="Jetten M.S.M."/>
            <person name="Mascher T."/>
            <person name="Medema M.H."/>
            <person name="Devos D.P."/>
            <person name="Kaster A.-K."/>
            <person name="Ovreas L."/>
            <person name="Rohde M."/>
            <person name="Galperin M.Y."/>
            <person name="Jogler C."/>
        </authorList>
    </citation>
    <scope>NUCLEOTIDE SEQUENCE [LARGE SCALE GENOMIC DNA]</scope>
    <source>
        <strain evidence="7 8">Spb1</strain>
    </source>
</reference>
<organism evidence="7 8">
    <name type="scientific">Planctopirus ephydatiae</name>
    <dbReference type="NCBI Taxonomy" id="2528019"/>
    <lineage>
        <taxon>Bacteria</taxon>
        <taxon>Pseudomonadati</taxon>
        <taxon>Planctomycetota</taxon>
        <taxon>Planctomycetia</taxon>
        <taxon>Planctomycetales</taxon>
        <taxon>Planctomycetaceae</taxon>
        <taxon>Planctopirus</taxon>
    </lineage>
</organism>
<keyword evidence="2" id="KW-0645">Protease</keyword>
<dbReference type="InterPro" id="IPR010281">
    <property type="entry name" value="DUF885"/>
</dbReference>
<dbReference type="InterPro" id="IPR002471">
    <property type="entry name" value="Pept_S9_AS"/>
</dbReference>
<dbReference type="PANTHER" id="PTHR42881:SF13">
    <property type="entry name" value="PROLYL ENDOPEPTIDASE"/>
    <property type="match status" value="1"/>
</dbReference>
<dbReference type="InterPro" id="IPR001375">
    <property type="entry name" value="Peptidase_S9_cat"/>
</dbReference>
<dbReference type="GO" id="GO:0006508">
    <property type="term" value="P:proteolysis"/>
    <property type="evidence" value="ECO:0007669"/>
    <property type="project" value="UniProtKB-KW"/>
</dbReference>
<name>A0A518GLN9_9PLAN</name>
<dbReference type="PRINTS" id="PR00862">
    <property type="entry name" value="PROLIGOPTASE"/>
</dbReference>
<protein>
    <submittedName>
        <fullName evidence="7">Prolyl endopeptidase</fullName>
        <ecNumber evidence="7">3.4.21.26</ecNumber>
    </submittedName>
</protein>
<feature type="domain" description="Peptidase S9 prolyl oligopeptidase catalytic" evidence="5">
    <location>
        <begin position="492"/>
        <end position="705"/>
    </location>
</feature>
<evidence type="ECO:0000256" key="4">
    <source>
        <dbReference type="ARBA" id="ARBA00022825"/>
    </source>
</evidence>